<dbReference type="Proteomes" id="UP000024332">
    <property type="component" value="Unassembled WGS sequence"/>
</dbReference>
<feature type="transmembrane region" description="Helical" evidence="1">
    <location>
        <begin position="132"/>
        <end position="155"/>
    </location>
</feature>
<comment type="caution">
    <text evidence="2">The sequence shown here is derived from an EMBL/GenBank/DDBJ whole genome shotgun (WGS) entry which is preliminary data.</text>
</comment>
<proteinExistence type="predicted"/>
<dbReference type="EMBL" id="JFZT01000032">
    <property type="protein sequence ID" value="EZQ10185.1"/>
    <property type="molecule type" value="Genomic_DNA"/>
</dbReference>
<dbReference type="STRING" id="1160895.CM19_04365"/>
<protein>
    <submittedName>
        <fullName evidence="2">Uncharacterized protein</fullName>
    </submittedName>
</protein>
<feature type="transmembrane region" description="Helical" evidence="1">
    <location>
        <begin position="26"/>
        <end position="48"/>
    </location>
</feature>
<sequence>MNDMENTKDIAKDVLKWQRYIIRKTYGVYYALWAGLITIFTFSPYFIFNVFNSKYSVILLIITYLLAESLGFWFTRKIFRKTNRTIEFNSALEKNKNNSKKRNPWKLGILIIIIISAVEYALAITAKDLVGYIFYSLLGASILYLLIGIILYISLKGIFNNIPLEGKLASFSLIGGGLVNLLPSLYFGFPLWVLTSIIIILTWLFSSIFALYYAPTELIDND</sequence>
<keyword evidence="1" id="KW-0472">Membrane</keyword>
<evidence type="ECO:0000313" key="2">
    <source>
        <dbReference type="EMBL" id="EZQ10185.1"/>
    </source>
</evidence>
<reference evidence="2 3" key="1">
    <citation type="submission" date="2014-03" db="EMBL/GenBank/DDBJ databases">
        <title>Draft genome sequence of the novel thermoacidophilic archaea Acidianus copahuensis ALE1 strain, isolated from Copahue volcanic area in Neuquen Argentina.</title>
        <authorList>
            <person name="Urbieta M.S."/>
            <person name="Rascovan N."/>
            <person name="Castro C."/>
            <person name="Revale S."/>
            <person name="Giaveno M.A."/>
            <person name="Vazquez M.P."/>
            <person name="Donati E.R."/>
        </authorList>
    </citation>
    <scope>NUCLEOTIDE SEQUENCE [LARGE SCALE GENOMIC DNA]</scope>
    <source>
        <strain evidence="2 3">ALE1</strain>
    </source>
</reference>
<accession>A0A031LR21</accession>
<evidence type="ECO:0000256" key="1">
    <source>
        <dbReference type="SAM" id="Phobius"/>
    </source>
</evidence>
<keyword evidence="1" id="KW-0812">Transmembrane</keyword>
<feature type="transmembrane region" description="Helical" evidence="1">
    <location>
        <begin position="192"/>
        <end position="214"/>
    </location>
</feature>
<evidence type="ECO:0000313" key="3">
    <source>
        <dbReference type="Proteomes" id="UP000024332"/>
    </source>
</evidence>
<feature type="transmembrane region" description="Helical" evidence="1">
    <location>
        <begin position="107"/>
        <end position="126"/>
    </location>
</feature>
<name>A0A031LR21_9CREN</name>
<dbReference type="RefSeq" id="WP_048099172.1">
    <property type="nucleotide sequence ID" value="NZ_JFZT01000032.1"/>
</dbReference>
<feature type="transmembrane region" description="Helical" evidence="1">
    <location>
        <begin position="167"/>
        <end position="186"/>
    </location>
</feature>
<dbReference type="AlphaFoldDB" id="A0A031LR21"/>
<keyword evidence="3" id="KW-1185">Reference proteome</keyword>
<gene>
    <name evidence="2" type="ORF">CM19_04365</name>
</gene>
<feature type="transmembrane region" description="Helical" evidence="1">
    <location>
        <begin position="54"/>
        <end position="74"/>
    </location>
</feature>
<keyword evidence="1" id="KW-1133">Transmembrane helix</keyword>
<organism evidence="2 3">
    <name type="scientific">Candidatus Acidianus copahuensis</name>
    <dbReference type="NCBI Taxonomy" id="1160895"/>
    <lineage>
        <taxon>Archaea</taxon>
        <taxon>Thermoproteota</taxon>
        <taxon>Thermoprotei</taxon>
        <taxon>Sulfolobales</taxon>
        <taxon>Sulfolobaceae</taxon>
        <taxon>Acidianus</taxon>
    </lineage>
</organism>